<dbReference type="Pfam" id="PF03990">
    <property type="entry name" value="DUF348"/>
    <property type="match status" value="2"/>
</dbReference>
<dbReference type="Proteomes" id="UP001501771">
    <property type="component" value="Unassembled WGS sequence"/>
</dbReference>
<keyword evidence="4" id="KW-0812">Transmembrane</keyword>
<keyword evidence="2" id="KW-0732">Signal</keyword>
<evidence type="ECO:0000313" key="6">
    <source>
        <dbReference type="EMBL" id="GAA2146676.1"/>
    </source>
</evidence>
<proteinExistence type="inferred from homology"/>
<evidence type="ECO:0000259" key="5">
    <source>
        <dbReference type="PROSITE" id="PS51109"/>
    </source>
</evidence>
<dbReference type="CDD" id="cd13925">
    <property type="entry name" value="RPF"/>
    <property type="match status" value="1"/>
</dbReference>
<dbReference type="SMART" id="SM01208">
    <property type="entry name" value="G5"/>
    <property type="match status" value="1"/>
</dbReference>
<protein>
    <recommendedName>
        <fullName evidence="5">G5 domain-containing protein</fullName>
    </recommendedName>
</protein>
<dbReference type="PROSITE" id="PS51109">
    <property type="entry name" value="G5"/>
    <property type="match status" value="1"/>
</dbReference>
<evidence type="ECO:0000256" key="4">
    <source>
        <dbReference type="SAM" id="Phobius"/>
    </source>
</evidence>
<sequence length="391" mass="41726">MPIHEESNEHNQPLISRLTPAWARSRAALVALATVAVLAVAGTTFGYAALSKSVTVSVDGKSEQVTAMGGTVGDVLDSQGIDIGDHDIVAPGLDEKVSDGSRITVKYGRPLEVAVDGSDPHTYWVTSTKVSSALGEIGRRFSGADLSTSRGGTIDREGLKLDVVTPKTLTVKVADKKPVKREVTALTVEDALKEMGVKVGKTDETTPAPKHEVEDGDRIVFTDVRVVKKQVEGESIDFETINRDDSSMMEGDSKVVREGSEGTRDVTYRLVFRNGDLAVRKVLDQQVTKAPVAEVVHIGTKQPAPTPPASNYASGDSVWDRIAECESGGNWAANTGNGYYGGLQFNLSTWQSYGGVSRPDLTSREYQISIAEKVRDASGGYGAWPVCGAQA</sequence>
<comment type="caution">
    <text evidence="6">The sequence shown here is derived from an EMBL/GenBank/DDBJ whole genome shotgun (WGS) entry which is preliminary data.</text>
</comment>
<dbReference type="InterPro" id="IPR023346">
    <property type="entry name" value="Lysozyme-like_dom_sf"/>
</dbReference>
<feature type="transmembrane region" description="Helical" evidence="4">
    <location>
        <begin position="27"/>
        <end position="50"/>
    </location>
</feature>
<evidence type="ECO:0000256" key="2">
    <source>
        <dbReference type="ARBA" id="ARBA00022729"/>
    </source>
</evidence>
<dbReference type="Pfam" id="PF07501">
    <property type="entry name" value="G5"/>
    <property type="match status" value="1"/>
</dbReference>
<keyword evidence="4" id="KW-0472">Membrane</keyword>
<evidence type="ECO:0000256" key="3">
    <source>
        <dbReference type="ARBA" id="ARBA00022801"/>
    </source>
</evidence>
<dbReference type="SUPFAM" id="SSF53955">
    <property type="entry name" value="Lysozyme-like"/>
    <property type="match status" value="1"/>
</dbReference>
<dbReference type="Gene3D" id="1.10.530.10">
    <property type="match status" value="1"/>
</dbReference>
<comment type="similarity">
    <text evidence="1">Belongs to the transglycosylase family. Rpf subfamily.</text>
</comment>
<dbReference type="EMBL" id="BAAAQR010000006">
    <property type="protein sequence ID" value="GAA2146676.1"/>
    <property type="molecule type" value="Genomic_DNA"/>
</dbReference>
<feature type="domain" description="G5" evidence="5">
    <location>
        <begin position="221"/>
        <end position="302"/>
    </location>
</feature>
<dbReference type="Pfam" id="PF06737">
    <property type="entry name" value="Transglycosylas"/>
    <property type="match status" value="1"/>
</dbReference>
<keyword evidence="4" id="KW-1133">Transmembrane helix</keyword>
<dbReference type="InterPro" id="IPR011098">
    <property type="entry name" value="G5_dom"/>
</dbReference>
<accession>A0ABN2ZS96</accession>
<gene>
    <name evidence="6" type="ORF">GCM10009844_23070</name>
</gene>
<keyword evidence="7" id="KW-1185">Reference proteome</keyword>
<reference evidence="6 7" key="1">
    <citation type="journal article" date="2019" name="Int. J. Syst. Evol. Microbiol.">
        <title>The Global Catalogue of Microorganisms (GCM) 10K type strain sequencing project: providing services to taxonomists for standard genome sequencing and annotation.</title>
        <authorList>
            <consortium name="The Broad Institute Genomics Platform"/>
            <consortium name="The Broad Institute Genome Sequencing Center for Infectious Disease"/>
            <person name="Wu L."/>
            <person name="Ma J."/>
        </authorList>
    </citation>
    <scope>NUCLEOTIDE SEQUENCE [LARGE SCALE GENOMIC DNA]</scope>
    <source>
        <strain evidence="6 7">JCM 16022</strain>
    </source>
</reference>
<dbReference type="InterPro" id="IPR007137">
    <property type="entry name" value="DUF348"/>
</dbReference>
<evidence type="ECO:0000313" key="7">
    <source>
        <dbReference type="Proteomes" id="UP001501771"/>
    </source>
</evidence>
<dbReference type="InterPro" id="IPR010618">
    <property type="entry name" value="RPF"/>
</dbReference>
<keyword evidence="3" id="KW-0378">Hydrolase</keyword>
<organism evidence="6 7">
    <name type="scientific">Nocardioides koreensis</name>
    <dbReference type="NCBI Taxonomy" id="433651"/>
    <lineage>
        <taxon>Bacteria</taxon>
        <taxon>Bacillati</taxon>
        <taxon>Actinomycetota</taxon>
        <taxon>Actinomycetes</taxon>
        <taxon>Propionibacteriales</taxon>
        <taxon>Nocardioidaceae</taxon>
        <taxon>Nocardioides</taxon>
    </lineage>
</organism>
<dbReference type="Gene3D" id="2.20.230.10">
    <property type="entry name" value="Resuscitation-promoting factor rpfb"/>
    <property type="match status" value="1"/>
</dbReference>
<evidence type="ECO:0000256" key="1">
    <source>
        <dbReference type="ARBA" id="ARBA00010830"/>
    </source>
</evidence>
<name>A0ABN2ZS96_9ACTN</name>